<evidence type="ECO:0000313" key="4">
    <source>
        <dbReference type="EMBL" id="KAK6177456.1"/>
    </source>
</evidence>
<dbReference type="GO" id="GO:0051082">
    <property type="term" value="F:unfolded protein binding"/>
    <property type="evidence" value="ECO:0007669"/>
    <property type="project" value="TreeGrafter"/>
</dbReference>
<dbReference type="Pfam" id="PF21730">
    <property type="entry name" value="Vma22_CCDC115"/>
    <property type="match status" value="1"/>
</dbReference>
<evidence type="ECO:0000256" key="2">
    <source>
        <dbReference type="SAM" id="Coils"/>
    </source>
</evidence>
<feature type="compositionally biased region" description="Basic and acidic residues" evidence="3">
    <location>
        <begin position="94"/>
        <end position="109"/>
    </location>
</feature>
<evidence type="ECO:0000313" key="5">
    <source>
        <dbReference type="Proteomes" id="UP001347796"/>
    </source>
</evidence>
<sequence>MDLKEVSLKLDETLIEFFTAVKQLYQEQAVLEQYMKDGYLNLSRARYNMGLKAVGALQFNQNAMTALTKVDVNGTEKNSSKPFEITSSQIQKPSKNDEDGGLRKRNTGTDKSEKIENIGILKNDDSDIKEETVIDPLKWFGVLVPQNLRKSQSSFKQAVESVVTIANLKHSIINLQTEYRSLLEKKSNMLKNASKEN</sequence>
<name>A0AAN8JK72_PATCE</name>
<dbReference type="PANTHER" id="PTHR31996:SF2">
    <property type="entry name" value="COILED-COIL DOMAIN-CONTAINING PROTEIN 115"/>
    <property type="match status" value="1"/>
</dbReference>
<gene>
    <name evidence="4" type="ORF">SNE40_015552</name>
</gene>
<dbReference type="AlphaFoldDB" id="A0AAN8JK72"/>
<feature type="region of interest" description="Disordered" evidence="3">
    <location>
        <begin position="76"/>
        <end position="109"/>
    </location>
</feature>
<dbReference type="Gene3D" id="1.10.287.3240">
    <property type="match status" value="1"/>
</dbReference>
<dbReference type="EMBL" id="JAZGQO010000010">
    <property type="protein sequence ID" value="KAK6177456.1"/>
    <property type="molecule type" value="Genomic_DNA"/>
</dbReference>
<evidence type="ECO:0000256" key="3">
    <source>
        <dbReference type="SAM" id="MobiDB-lite"/>
    </source>
</evidence>
<organism evidence="4 5">
    <name type="scientific">Patella caerulea</name>
    <name type="common">Rayed Mediterranean limpet</name>
    <dbReference type="NCBI Taxonomy" id="87958"/>
    <lineage>
        <taxon>Eukaryota</taxon>
        <taxon>Metazoa</taxon>
        <taxon>Spiralia</taxon>
        <taxon>Lophotrochozoa</taxon>
        <taxon>Mollusca</taxon>
        <taxon>Gastropoda</taxon>
        <taxon>Patellogastropoda</taxon>
        <taxon>Patelloidea</taxon>
        <taxon>Patellidae</taxon>
        <taxon>Patella</taxon>
    </lineage>
</organism>
<keyword evidence="2" id="KW-0175">Coiled coil</keyword>
<dbReference type="Proteomes" id="UP001347796">
    <property type="component" value="Unassembled WGS sequence"/>
</dbReference>
<reference evidence="4 5" key="1">
    <citation type="submission" date="2024-01" db="EMBL/GenBank/DDBJ databases">
        <title>The genome of the rayed Mediterranean limpet Patella caerulea (Linnaeus, 1758).</title>
        <authorList>
            <person name="Anh-Thu Weber A."/>
            <person name="Halstead-Nussloch G."/>
        </authorList>
    </citation>
    <scope>NUCLEOTIDE SEQUENCE [LARGE SCALE GENOMIC DNA]</scope>
    <source>
        <strain evidence="4">AATW-2023a</strain>
        <tissue evidence="4">Whole specimen</tissue>
    </source>
</reference>
<comment type="caution">
    <text evidence="4">The sequence shown here is derived from an EMBL/GenBank/DDBJ whole genome shotgun (WGS) entry which is preliminary data.</text>
</comment>
<accession>A0AAN8JK72</accession>
<proteinExistence type="predicted"/>
<dbReference type="InterPro" id="IPR040357">
    <property type="entry name" value="Vma22/CCDC115"/>
</dbReference>
<dbReference type="GO" id="GO:0070072">
    <property type="term" value="P:vacuolar proton-transporting V-type ATPase complex assembly"/>
    <property type="evidence" value="ECO:0007669"/>
    <property type="project" value="InterPro"/>
</dbReference>
<keyword evidence="5" id="KW-1185">Reference proteome</keyword>
<feature type="coiled-coil region" evidence="2">
    <location>
        <begin position="165"/>
        <end position="192"/>
    </location>
</feature>
<dbReference type="PANTHER" id="PTHR31996">
    <property type="entry name" value="COILED-COIL DOMAIN-CONTAINING PROTEIN 115"/>
    <property type="match status" value="1"/>
</dbReference>
<protein>
    <recommendedName>
        <fullName evidence="1">Vacuolar ATPase assembly protein VMA22</fullName>
    </recommendedName>
</protein>
<feature type="compositionally biased region" description="Polar residues" evidence="3">
    <location>
        <begin position="76"/>
        <end position="93"/>
    </location>
</feature>
<evidence type="ECO:0000256" key="1">
    <source>
        <dbReference type="ARBA" id="ARBA00093634"/>
    </source>
</evidence>